<dbReference type="RefSeq" id="XP_040742933.1">
    <property type="nucleotide sequence ID" value="XM_040885594.1"/>
</dbReference>
<feature type="compositionally biased region" description="Polar residues" evidence="1">
    <location>
        <begin position="106"/>
        <end position="117"/>
    </location>
</feature>
<feature type="compositionally biased region" description="Polar residues" evidence="1">
    <location>
        <begin position="184"/>
        <end position="202"/>
    </location>
</feature>
<protein>
    <submittedName>
        <fullName evidence="2">Uncharacterized protein</fullName>
    </submittedName>
</protein>
<feature type="region of interest" description="Disordered" evidence="1">
    <location>
        <begin position="246"/>
        <end position="289"/>
    </location>
</feature>
<dbReference type="Proteomes" id="UP000193922">
    <property type="component" value="Unassembled WGS sequence"/>
</dbReference>
<feature type="region of interest" description="Disordered" evidence="1">
    <location>
        <begin position="1"/>
        <end position="25"/>
    </location>
</feature>
<feature type="compositionally biased region" description="Basic and acidic residues" evidence="1">
    <location>
        <begin position="422"/>
        <end position="432"/>
    </location>
</feature>
<name>A0A1Y1W6Q4_9FUNG</name>
<evidence type="ECO:0000313" key="2">
    <source>
        <dbReference type="EMBL" id="ORX69201.1"/>
    </source>
</evidence>
<feature type="compositionally biased region" description="Low complexity" evidence="1">
    <location>
        <begin position="128"/>
        <end position="137"/>
    </location>
</feature>
<dbReference type="EMBL" id="MCFD01000008">
    <property type="protein sequence ID" value="ORX69201.1"/>
    <property type="molecule type" value="Genomic_DNA"/>
</dbReference>
<feature type="compositionally biased region" description="Polar residues" evidence="1">
    <location>
        <begin position="407"/>
        <end position="420"/>
    </location>
</feature>
<dbReference type="GeneID" id="63802242"/>
<evidence type="ECO:0000256" key="1">
    <source>
        <dbReference type="SAM" id="MobiDB-lite"/>
    </source>
</evidence>
<feature type="compositionally biased region" description="Polar residues" evidence="1">
    <location>
        <begin position="251"/>
        <end position="267"/>
    </location>
</feature>
<organism evidence="2 3">
    <name type="scientific">Linderina pennispora</name>
    <dbReference type="NCBI Taxonomy" id="61395"/>
    <lineage>
        <taxon>Eukaryota</taxon>
        <taxon>Fungi</taxon>
        <taxon>Fungi incertae sedis</taxon>
        <taxon>Zoopagomycota</taxon>
        <taxon>Kickxellomycotina</taxon>
        <taxon>Kickxellomycetes</taxon>
        <taxon>Kickxellales</taxon>
        <taxon>Kickxellaceae</taxon>
        <taxon>Linderina</taxon>
    </lineage>
</organism>
<proteinExistence type="predicted"/>
<dbReference type="AlphaFoldDB" id="A0A1Y1W6Q4"/>
<accession>A0A1Y1W6Q4</accession>
<evidence type="ECO:0000313" key="3">
    <source>
        <dbReference type="Proteomes" id="UP000193922"/>
    </source>
</evidence>
<comment type="caution">
    <text evidence="2">The sequence shown here is derived from an EMBL/GenBank/DDBJ whole genome shotgun (WGS) entry which is preliminary data.</text>
</comment>
<reference evidence="2 3" key="1">
    <citation type="submission" date="2016-07" db="EMBL/GenBank/DDBJ databases">
        <title>Pervasive Adenine N6-methylation of Active Genes in Fungi.</title>
        <authorList>
            <consortium name="DOE Joint Genome Institute"/>
            <person name="Mondo S.J."/>
            <person name="Dannebaum R.O."/>
            <person name="Kuo R.C."/>
            <person name="Labutti K."/>
            <person name="Haridas S."/>
            <person name="Kuo A."/>
            <person name="Salamov A."/>
            <person name="Ahrendt S.R."/>
            <person name="Lipzen A."/>
            <person name="Sullivan W."/>
            <person name="Andreopoulos W.B."/>
            <person name="Clum A."/>
            <person name="Lindquist E."/>
            <person name="Daum C."/>
            <person name="Ramamoorthy G.K."/>
            <person name="Gryganskyi A."/>
            <person name="Culley D."/>
            <person name="Magnuson J.K."/>
            <person name="James T.Y."/>
            <person name="O'Malley M.A."/>
            <person name="Stajich J.E."/>
            <person name="Spatafora J.W."/>
            <person name="Visel A."/>
            <person name="Grigoriev I.V."/>
        </authorList>
    </citation>
    <scope>NUCLEOTIDE SEQUENCE [LARGE SCALE GENOMIC DNA]</scope>
    <source>
        <strain evidence="2 3">ATCC 12442</strain>
    </source>
</reference>
<feature type="region of interest" description="Disordered" evidence="1">
    <location>
        <begin position="83"/>
        <end position="210"/>
    </location>
</feature>
<dbReference type="OrthoDB" id="3196451at2759"/>
<feature type="region of interest" description="Disordered" evidence="1">
    <location>
        <begin position="304"/>
        <end position="432"/>
    </location>
</feature>
<sequence length="544" mass="58293">MALDTRSARWTTHQASTGHRDSTCMTQTGMRTMPSYEGSQQGGAKWLEDEEPIHVPQQEQASYGYSDTQKQKLQPIVQADPMAMMGMGNGHRNRSMPHGQGLMPPNIQTSRPESSAASRGWMQRGGESPASAPLSSADSKDKGHSKSRLKNLFHIGRTSDSSGQKKKAGSVADQVARLEGEGSLANSSDQSSQRSANTNGRSVATVPDDSFREQRVVSGMEAASRIHVAVPPGHLSIVYPDSPMSRADTLAKSSVDSTRASGITSGHAQLVDPDQNSSSSKPAYPMQHQYSGFSAHTPAAAAASAAAAAPDGGRGRASTTLHSSSGNGGQFQGRMDSKSSGLGHHHQPARPAIPGSKAAGRYSSSNSPPFVPAHMRENVGVDSNGSSPRMYQMQRLAESDTRINERMSGSSGRAYQSRQRSTTRDTDEHSSDHDMLTADLWAVADHDGVWLRRHCVIGIPAPSALGPAAAITADAQCCDGGQRRCQREQRWSAPTPVAVAKEHNHVAAAPSVKVEQERRRWRRQLGRVKPCGRGQNAERVLDYV</sequence>
<keyword evidence="3" id="KW-1185">Reference proteome</keyword>
<feature type="compositionally biased region" description="Polar residues" evidence="1">
    <location>
        <begin position="8"/>
        <end position="25"/>
    </location>
</feature>
<gene>
    <name evidence="2" type="ORF">DL89DRAFT_258258</name>
</gene>